<feature type="domain" description="ABC3 transporter permease C-terminal" evidence="8">
    <location>
        <begin position="57"/>
        <end position="173"/>
    </location>
</feature>
<feature type="transmembrane region" description="Helical" evidence="7">
    <location>
        <begin position="285"/>
        <end position="305"/>
    </location>
</feature>
<dbReference type="InterPro" id="IPR003838">
    <property type="entry name" value="ABC3_permease_C"/>
</dbReference>
<feature type="transmembrane region" description="Helical" evidence="7">
    <location>
        <begin position="235"/>
        <end position="257"/>
    </location>
</feature>
<proteinExistence type="inferred from homology"/>
<keyword evidence="3 7" id="KW-0812">Transmembrane</keyword>
<feature type="transmembrane region" description="Helical" evidence="7">
    <location>
        <begin position="384"/>
        <end position="404"/>
    </location>
</feature>
<feature type="transmembrane region" description="Helical" evidence="7">
    <location>
        <begin position="325"/>
        <end position="357"/>
    </location>
</feature>
<dbReference type="GO" id="GO:0022857">
    <property type="term" value="F:transmembrane transporter activity"/>
    <property type="evidence" value="ECO:0007669"/>
    <property type="project" value="TreeGrafter"/>
</dbReference>
<comment type="similarity">
    <text evidence="6">Belongs to the ABC-4 integral membrane protein family.</text>
</comment>
<evidence type="ECO:0000256" key="4">
    <source>
        <dbReference type="ARBA" id="ARBA00022989"/>
    </source>
</evidence>
<accession>A0A3S0VQX8</accession>
<keyword evidence="4 7" id="KW-1133">Transmembrane helix</keyword>
<reference evidence="9 10" key="1">
    <citation type="submission" date="2018-12" db="EMBL/GenBank/DDBJ databases">
        <authorList>
            <person name="Li F."/>
        </authorList>
    </citation>
    <scope>NUCLEOTIDE SEQUENCE [LARGE SCALE GENOMIC DNA]</scope>
    <source>
        <strain evidence="9 10">EGI 6500705</strain>
    </source>
</reference>
<evidence type="ECO:0000313" key="9">
    <source>
        <dbReference type="EMBL" id="RUQ97138.1"/>
    </source>
</evidence>
<dbReference type="AlphaFoldDB" id="A0A3S0VQX8"/>
<evidence type="ECO:0000313" key="10">
    <source>
        <dbReference type="Proteomes" id="UP000274909"/>
    </source>
</evidence>
<keyword evidence="5 7" id="KW-0472">Membrane</keyword>
<evidence type="ECO:0000256" key="5">
    <source>
        <dbReference type="ARBA" id="ARBA00023136"/>
    </source>
</evidence>
<feature type="transmembrane region" description="Helical" evidence="7">
    <location>
        <begin position="106"/>
        <end position="133"/>
    </location>
</feature>
<evidence type="ECO:0000256" key="6">
    <source>
        <dbReference type="ARBA" id="ARBA00038076"/>
    </source>
</evidence>
<dbReference type="RefSeq" id="WP_127051458.1">
    <property type="nucleotide sequence ID" value="NZ_RZGZ01000006.1"/>
</dbReference>
<gene>
    <name evidence="9" type="ORF">ELQ94_16430</name>
</gene>
<organism evidence="9 10">
    <name type="scientific">Labedella endophytica</name>
    <dbReference type="NCBI Taxonomy" id="1523160"/>
    <lineage>
        <taxon>Bacteria</taxon>
        <taxon>Bacillati</taxon>
        <taxon>Actinomycetota</taxon>
        <taxon>Actinomycetes</taxon>
        <taxon>Micrococcales</taxon>
        <taxon>Microbacteriaceae</taxon>
        <taxon>Labedella</taxon>
    </lineage>
</organism>
<dbReference type="PANTHER" id="PTHR30572">
    <property type="entry name" value="MEMBRANE COMPONENT OF TRANSPORTER-RELATED"/>
    <property type="match status" value="1"/>
</dbReference>
<dbReference type="InterPro" id="IPR050250">
    <property type="entry name" value="Macrolide_Exporter_MacB"/>
</dbReference>
<dbReference type="PANTHER" id="PTHR30572:SF4">
    <property type="entry name" value="ABC TRANSPORTER PERMEASE YTRF"/>
    <property type="match status" value="1"/>
</dbReference>
<comment type="subcellular location">
    <subcellularLocation>
        <location evidence="1">Cell membrane</location>
        <topology evidence="1">Multi-pass membrane protein</topology>
    </subcellularLocation>
</comment>
<dbReference type="Proteomes" id="UP000274909">
    <property type="component" value="Unassembled WGS sequence"/>
</dbReference>
<evidence type="ECO:0000256" key="2">
    <source>
        <dbReference type="ARBA" id="ARBA00022475"/>
    </source>
</evidence>
<name>A0A3S0VQX8_9MICO</name>
<evidence type="ECO:0000256" key="7">
    <source>
        <dbReference type="SAM" id="Phobius"/>
    </source>
</evidence>
<dbReference type="EMBL" id="RZGZ01000006">
    <property type="protein sequence ID" value="RUQ97138.1"/>
    <property type="molecule type" value="Genomic_DNA"/>
</dbReference>
<feature type="domain" description="ABC3 transporter permease C-terminal" evidence="8">
    <location>
        <begin position="335"/>
        <end position="456"/>
    </location>
</feature>
<dbReference type="GO" id="GO:0005886">
    <property type="term" value="C:plasma membrane"/>
    <property type="evidence" value="ECO:0007669"/>
    <property type="project" value="UniProtKB-SubCell"/>
</dbReference>
<dbReference type="Pfam" id="PF02687">
    <property type="entry name" value="FtsX"/>
    <property type="match status" value="2"/>
</dbReference>
<evidence type="ECO:0000256" key="1">
    <source>
        <dbReference type="ARBA" id="ARBA00004651"/>
    </source>
</evidence>
<dbReference type="OrthoDB" id="9780560at2"/>
<evidence type="ECO:0000256" key="3">
    <source>
        <dbReference type="ARBA" id="ARBA00022692"/>
    </source>
</evidence>
<sequence>MRMRWRDYRATLLVAALSGAFGALLLQGTVLLTDLVAGGSVGSKESTRLALGLVAVVFFAIAIFVGGIVTANTVGTVIAGRTRDIALLRLVGADARTLRNRIAVDGILVGLAGALIGTVVGIGLMAALIGVGVSTGDIPSGGSTVVSPALVAPVVVVTLTTWLASWVGSRRILAVRPVQATAASVESDDDSGRSMVARRIASIVLIAVGVLLLGGGVVIGMVSMLGVLVGMLGGILSFSGIVLAAPFVMPAVLRLVGRALGPSPTARLAAENAVRNPARSSRATIGLVIGVTLVTMFAVATSSYYDMIVRASEQYPEDFAGVDETLAITIGVFSVLFGFSAVIAAVGMVNTLSLSVLQRRRELGLLRALGFTAGQVRRMVLAEAVQMSVASVAFGVVLGIVYGWSGAQALLGSMLGGGFVGPSVPWFVIVGAVVVAVVLAAAASIAPAQRATRVSPVAALAVE</sequence>
<feature type="transmembrane region" description="Helical" evidence="7">
    <location>
        <begin position="50"/>
        <end position="79"/>
    </location>
</feature>
<protein>
    <submittedName>
        <fullName evidence="9">FtsX-like permease family protein</fullName>
    </submittedName>
</protein>
<evidence type="ECO:0000259" key="8">
    <source>
        <dbReference type="Pfam" id="PF02687"/>
    </source>
</evidence>
<keyword evidence="10" id="KW-1185">Reference proteome</keyword>
<keyword evidence="2" id="KW-1003">Cell membrane</keyword>
<feature type="transmembrane region" description="Helical" evidence="7">
    <location>
        <begin position="145"/>
        <end position="167"/>
    </location>
</feature>
<comment type="caution">
    <text evidence="9">The sequence shown here is derived from an EMBL/GenBank/DDBJ whole genome shotgun (WGS) entry which is preliminary data.</text>
</comment>
<feature type="transmembrane region" description="Helical" evidence="7">
    <location>
        <begin position="424"/>
        <end position="446"/>
    </location>
</feature>
<feature type="transmembrane region" description="Helical" evidence="7">
    <location>
        <begin position="203"/>
        <end position="229"/>
    </location>
</feature>